<proteinExistence type="predicted"/>
<name>A0A1W1UZI7_DESTI</name>
<reference evidence="1 2" key="1">
    <citation type="submission" date="2017-04" db="EMBL/GenBank/DDBJ databases">
        <authorList>
            <person name="Afonso C.L."/>
            <person name="Miller P.J."/>
            <person name="Scott M.A."/>
            <person name="Spackman E."/>
            <person name="Goraichik I."/>
            <person name="Dimitrov K.M."/>
            <person name="Suarez D.L."/>
            <person name="Swayne D.E."/>
        </authorList>
    </citation>
    <scope>NUCLEOTIDE SEQUENCE [LARGE SCALE GENOMIC DNA]</scope>
    <source>
        <strain evidence="1 2">DSM 11270</strain>
    </source>
</reference>
<protein>
    <submittedName>
        <fullName evidence="1">Uncharacterized protein</fullName>
    </submittedName>
</protein>
<dbReference type="STRING" id="656914.SAMN00017405_1127"/>
<dbReference type="EMBL" id="FWWT01000013">
    <property type="protein sequence ID" value="SMB86134.1"/>
    <property type="molecule type" value="Genomic_DNA"/>
</dbReference>
<keyword evidence="2" id="KW-1185">Reference proteome</keyword>
<organism evidence="1 2">
    <name type="scientific">Desulfonispora thiosulfatigenes DSM 11270</name>
    <dbReference type="NCBI Taxonomy" id="656914"/>
    <lineage>
        <taxon>Bacteria</taxon>
        <taxon>Bacillati</taxon>
        <taxon>Bacillota</taxon>
        <taxon>Clostridia</taxon>
        <taxon>Eubacteriales</taxon>
        <taxon>Peptococcaceae</taxon>
        <taxon>Desulfonispora</taxon>
    </lineage>
</organism>
<evidence type="ECO:0000313" key="1">
    <source>
        <dbReference type="EMBL" id="SMB86134.1"/>
    </source>
</evidence>
<accession>A0A1W1UZI7</accession>
<gene>
    <name evidence="1" type="ORF">SAMN00017405_1127</name>
</gene>
<dbReference type="Proteomes" id="UP000192731">
    <property type="component" value="Unassembled WGS sequence"/>
</dbReference>
<evidence type="ECO:0000313" key="2">
    <source>
        <dbReference type="Proteomes" id="UP000192731"/>
    </source>
</evidence>
<dbReference type="AlphaFoldDB" id="A0A1W1UZI7"/>
<sequence length="48" mass="5553">MKIYPGWPFLSIRLNLEESIMPQPVTSNAEIDYSLIEKLNNTLTPIYV</sequence>